<dbReference type="FunFam" id="2.40.30.30:FF:000004">
    <property type="entry name" value="Riboflavin biosynthesis protein"/>
    <property type="match status" value="1"/>
</dbReference>
<comment type="catalytic activity">
    <reaction evidence="13 14">
        <text>FMN + ATP + H(+) = FAD + diphosphate</text>
        <dbReference type="Rhea" id="RHEA:17237"/>
        <dbReference type="ChEBI" id="CHEBI:15378"/>
        <dbReference type="ChEBI" id="CHEBI:30616"/>
        <dbReference type="ChEBI" id="CHEBI:33019"/>
        <dbReference type="ChEBI" id="CHEBI:57692"/>
        <dbReference type="ChEBI" id="CHEBI:58210"/>
        <dbReference type="EC" id="2.7.7.2"/>
    </reaction>
</comment>
<evidence type="ECO:0000256" key="11">
    <source>
        <dbReference type="ARBA" id="ARBA00023268"/>
    </source>
</evidence>
<dbReference type="Gene3D" id="2.40.30.30">
    <property type="entry name" value="Riboflavin kinase-like"/>
    <property type="match status" value="1"/>
</dbReference>
<dbReference type="EMBL" id="JACHGK010000001">
    <property type="protein sequence ID" value="MBB6443887.1"/>
    <property type="molecule type" value="Genomic_DNA"/>
</dbReference>
<proteinExistence type="inferred from homology"/>
<dbReference type="CDD" id="cd02064">
    <property type="entry name" value="FAD_synthetase_N"/>
    <property type="match status" value="1"/>
</dbReference>
<evidence type="ECO:0000256" key="4">
    <source>
        <dbReference type="ARBA" id="ARBA00022643"/>
    </source>
</evidence>
<dbReference type="GO" id="GO:0005524">
    <property type="term" value="F:ATP binding"/>
    <property type="evidence" value="ECO:0007669"/>
    <property type="project" value="UniProtKB-UniRule"/>
</dbReference>
<organism evidence="16 17">
    <name type="scientific">Bacillus benzoevorans</name>
    <dbReference type="NCBI Taxonomy" id="1456"/>
    <lineage>
        <taxon>Bacteria</taxon>
        <taxon>Bacillati</taxon>
        <taxon>Bacillota</taxon>
        <taxon>Bacilli</taxon>
        <taxon>Bacillales</taxon>
        <taxon>Bacillaceae</taxon>
        <taxon>Bacillus</taxon>
    </lineage>
</organism>
<comment type="similarity">
    <text evidence="14">Belongs to the ribF family.</text>
</comment>
<dbReference type="UniPathway" id="UPA00277">
    <property type="reaction ID" value="UER00407"/>
</dbReference>
<keyword evidence="5 14" id="KW-0808">Transferase</keyword>
<evidence type="ECO:0000256" key="9">
    <source>
        <dbReference type="ARBA" id="ARBA00022827"/>
    </source>
</evidence>
<evidence type="ECO:0000256" key="5">
    <source>
        <dbReference type="ARBA" id="ARBA00022679"/>
    </source>
</evidence>
<comment type="pathway">
    <text evidence="1 14">Cofactor biosynthesis; FAD biosynthesis; FAD from FMN: step 1/1.</text>
</comment>
<dbReference type="PANTHER" id="PTHR22749">
    <property type="entry name" value="RIBOFLAVIN KINASE/FMN ADENYLYLTRANSFERASE"/>
    <property type="match status" value="1"/>
</dbReference>
<keyword evidence="8 14" id="KW-0418">Kinase</keyword>
<evidence type="ECO:0000256" key="8">
    <source>
        <dbReference type="ARBA" id="ARBA00022777"/>
    </source>
</evidence>
<keyword evidence="10 14" id="KW-0067">ATP-binding</keyword>
<dbReference type="GO" id="GO:0008531">
    <property type="term" value="F:riboflavin kinase activity"/>
    <property type="evidence" value="ECO:0007669"/>
    <property type="project" value="UniProtKB-UniRule"/>
</dbReference>
<evidence type="ECO:0000259" key="15">
    <source>
        <dbReference type="SMART" id="SM00904"/>
    </source>
</evidence>
<protein>
    <recommendedName>
        <fullName evidence="14">Riboflavin biosynthesis protein</fullName>
    </recommendedName>
    <domain>
        <recommendedName>
            <fullName evidence="14">Riboflavin kinase</fullName>
            <ecNumber evidence="14">2.7.1.26</ecNumber>
        </recommendedName>
        <alternativeName>
            <fullName evidence="14">Flavokinase</fullName>
        </alternativeName>
    </domain>
    <domain>
        <recommendedName>
            <fullName evidence="14">FMN adenylyltransferase</fullName>
            <ecNumber evidence="14">2.7.7.2</ecNumber>
        </recommendedName>
        <alternativeName>
            <fullName evidence="14">FAD pyrophosphorylase</fullName>
        </alternativeName>
        <alternativeName>
            <fullName evidence="14">FAD synthase</fullName>
        </alternativeName>
    </domain>
</protein>
<reference evidence="16 17" key="1">
    <citation type="submission" date="2020-08" db="EMBL/GenBank/DDBJ databases">
        <title>Genomic Encyclopedia of Type Strains, Phase IV (KMG-IV): sequencing the most valuable type-strain genomes for metagenomic binning, comparative biology and taxonomic classification.</title>
        <authorList>
            <person name="Goeker M."/>
        </authorList>
    </citation>
    <scope>NUCLEOTIDE SEQUENCE [LARGE SCALE GENOMIC DNA]</scope>
    <source>
        <strain evidence="16 17">DSM 5391</strain>
    </source>
</reference>
<dbReference type="InterPro" id="IPR023465">
    <property type="entry name" value="Riboflavin_kinase_dom_sf"/>
</dbReference>
<dbReference type="SUPFAM" id="SSF82114">
    <property type="entry name" value="Riboflavin kinase-like"/>
    <property type="match status" value="1"/>
</dbReference>
<dbReference type="NCBIfam" id="TIGR00083">
    <property type="entry name" value="ribF"/>
    <property type="match status" value="1"/>
</dbReference>
<evidence type="ECO:0000256" key="10">
    <source>
        <dbReference type="ARBA" id="ARBA00022840"/>
    </source>
</evidence>
<evidence type="ECO:0000256" key="12">
    <source>
        <dbReference type="ARBA" id="ARBA00047880"/>
    </source>
</evidence>
<gene>
    <name evidence="16" type="ORF">HNR53_000475</name>
</gene>
<keyword evidence="17" id="KW-1185">Reference proteome</keyword>
<keyword evidence="9 14" id="KW-0274">FAD</keyword>
<dbReference type="GO" id="GO:0003919">
    <property type="term" value="F:FMN adenylyltransferase activity"/>
    <property type="evidence" value="ECO:0007669"/>
    <property type="project" value="UniProtKB-UniRule"/>
</dbReference>
<dbReference type="RefSeq" id="WP_184522377.1">
    <property type="nucleotide sequence ID" value="NZ_JACHGK010000001.1"/>
</dbReference>
<sequence length="323" mass="36798">MEVLYIDHPHHMKREELPPVAMALGYFDGVHLGHQKVINGAKKAAEEMGIKSAVMSFHPHPSVVLGKTDRVEHISSLEDKIQIIDSLGIDYFYIVRFTEEFANLLPQEFVDQYLIGLNVRHVAAGFDYSYGRMGKGKMETLPFHSRQQFSFSVIEKLQIGEEKISSTLIRENIRKGRMELLPKMLGRVFKTTGKVVHGEKRGRTIGFPTANIEAADESMLPPTGVYAVKMTVANKTYQGVCNVGYKPTFHKEQKGRPTVEVFLFDFKGDIYGEIVTVEWYLRLRSEKRFSGIEELTSQIEKDKQNAISFFHNPEKHIDTCILS</sequence>
<dbReference type="UniPathway" id="UPA00276">
    <property type="reaction ID" value="UER00406"/>
</dbReference>
<dbReference type="PANTHER" id="PTHR22749:SF6">
    <property type="entry name" value="RIBOFLAVIN KINASE"/>
    <property type="match status" value="1"/>
</dbReference>
<comment type="caution">
    <text evidence="16">The sequence shown here is derived from an EMBL/GenBank/DDBJ whole genome shotgun (WGS) entry which is preliminary data.</text>
</comment>
<evidence type="ECO:0000313" key="17">
    <source>
        <dbReference type="Proteomes" id="UP000531594"/>
    </source>
</evidence>
<dbReference type="SUPFAM" id="SSF52374">
    <property type="entry name" value="Nucleotidylyl transferase"/>
    <property type="match status" value="1"/>
</dbReference>
<dbReference type="NCBIfam" id="NF004161">
    <property type="entry name" value="PRK05627.1-4"/>
    <property type="match status" value="1"/>
</dbReference>
<dbReference type="InterPro" id="IPR002606">
    <property type="entry name" value="Riboflavin_kinase_bac"/>
</dbReference>
<name>A0A7X0HN68_9BACI</name>
<dbReference type="GO" id="GO:0006747">
    <property type="term" value="P:FAD biosynthetic process"/>
    <property type="evidence" value="ECO:0007669"/>
    <property type="project" value="UniProtKB-UniRule"/>
</dbReference>
<keyword evidence="11" id="KW-0511">Multifunctional enzyme</keyword>
<dbReference type="InterPro" id="IPR023468">
    <property type="entry name" value="Riboflavin_kinase"/>
</dbReference>
<evidence type="ECO:0000256" key="1">
    <source>
        <dbReference type="ARBA" id="ARBA00004726"/>
    </source>
</evidence>
<accession>A0A7X0HN68</accession>
<dbReference type="Proteomes" id="UP000531594">
    <property type="component" value="Unassembled WGS sequence"/>
</dbReference>
<dbReference type="AlphaFoldDB" id="A0A7X0HN68"/>
<evidence type="ECO:0000256" key="3">
    <source>
        <dbReference type="ARBA" id="ARBA00022630"/>
    </source>
</evidence>
<dbReference type="Pfam" id="PF01687">
    <property type="entry name" value="Flavokinase"/>
    <property type="match status" value="1"/>
</dbReference>
<keyword evidence="3 14" id="KW-0285">Flavoprotein</keyword>
<dbReference type="EC" id="2.7.1.26" evidence="14"/>
<comment type="catalytic activity">
    <reaction evidence="12 14">
        <text>riboflavin + ATP = FMN + ADP + H(+)</text>
        <dbReference type="Rhea" id="RHEA:14357"/>
        <dbReference type="ChEBI" id="CHEBI:15378"/>
        <dbReference type="ChEBI" id="CHEBI:30616"/>
        <dbReference type="ChEBI" id="CHEBI:57986"/>
        <dbReference type="ChEBI" id="CHEBI:58210"/>
        <dbReference type="ChEBI" id="CHEBI:456216"/>
        <dbReference type="EC" id="2.7.1.26"/>
    </reaction>
</comment>
<dbReference type="Gene3D" id="3.40.50.620">
    <property type="entry name" value="HUPs"/>
    <property type="match status" value="1"/>
</dbReference>
<dbReference type="NCBIfam" id="NF004162">
    <property type="entry name" value="PRK05627.1-5"/>
    <property type="match status" value="1"/>
</dbReference>
<dbReference type="PIRSF" id="PIRSF004491">
    <property type="entry name" value="FAD_Synth"/>
    <property type="match status" value="1"/>
</dbReference>
<dbReference type="GO" id="GO:0009231">
    <property type="term" value="P:riboflavin biosynthetic process"/>
    <property type="evidence" value="ECO:0007669"/>
    <property type="project" value="InterPro"/>
</dbReference>
<evidence type="ECO:0000313" key="16">
    <source>
        <dbReference type="EMBL" id="MBB6443887.1"/>
    </source>
</evidence>
<evidence type="ECO:0000256" key="6">
    <source>
        <dbReference type="ARBA" id="ARBA00022695"/>
    </source>
</evidence>
<keyword evidence="6 14" id="KW-0548">Nucleotidyltransferase</keyword>
<dbReference type="InterPro" id="IPR004821">
    <property type="entry name" value="Cyt_trans-like"/>
</dbReference>
<keyword evidence="7 14" id="KW-0547">Nucleotide-binding</keyword>
<dbReference type="InterPro" id="IPR014729">
    <property type="entry name" value="Rossmann-like_a/b/a_fold"/>
</dbReference>
<dbReference type="FunFam" id="3.40.50.620:FF:000021">
    <property type="entry name" value="Riboflavin biosynthesis protein"/>
    <property type="match status" value="1"/>
</dbReference>
<dbReference type="SMART" id="SM00904">
    <property type="entry name" value="Flavokinase"/>
    <property type="match status" value="1"/>
</dbReference>
<dbReference type="EC" id="2.7.7.2" evidence="14"/>
<feature type="domain" description="Riboflavin kinase" evidence="15">
    <location>
        <begin position="184"/>
        <end position="311"/>
    </location>
</feature>
<dbReference type="InterPro" id="IPR015865">
    <property type="entry name" value="Riboflavin_kinase_bac/euk"/>
</dbReference>
<dbReference type="Pfam" id="PF06574">
    <property type="entry name" value="FAD_syn"/>
    <property type="match status" value="1"/>
</dbReference>
<evidence type="ECO:0000256" key="7">
    <source>
        <dbReference type="ARBA" id="ARBA00022741"/>
    </source>
</evidence>
<keyword evidence="4 14" id="KW-0288">FMN</keyword>
<comment type="pathway">
    <text evidence="2 14">Cofactor biosynthesis; FMN biosynthesis; FMN from riboflavin (ATP route): step 1/1.</text>
</comment>
<dbReference type="GO" id="GO:0009398">
    <property type="term" value="P:FMN biosynthetic process"/>
    <property type="evidence" value="ECO:0007669"/>
    <property type="project" value="UniProtKB-UniRule"/>
</dbReference>
<evidence type="ECO:0000256" key="13">
    <source>
        <dbReference type="ARBA" id="ARBA00049494"/>
    </source>
</evidence>
<evidence type="ECO:0000256" key="14">
    <source>
        <dbReference type="PIRNR" id="PIRNR004491"/>
    </source>
</evidence>
<dbReference type="NCBIfam" id="TIGR00125">
    <property type="entry name" value="cyt_tran_rel"/>
    <property type="match status" value="1"/>
</dbReference>
<dbReference type="InterPro" id="IPR015864">
    <property type="entry name" value="FAD_synthase"/>
</dbReference>
<evidence type="ECO:0000256" key="2">
    <source>
        <dbReference type="ARBA" id="ARBA00005201"/>
    </source>
</evidence>